<dbReference type="InterPro" id="IPR029058">
    <property type="entry name" value="AB_hydrolase_fold"/>
</dbReference>
<dbReference type="GO" id="GO:0016787">
    <property type="term" value="F:hydrolase activity"/>
    <property type="evidence" value="ECO:0007669"/>
    <property type="project" value="UniProtKB-KW"/>
</dbReference>
<feature type="domain" description="AB hydrolase-1" evidence="2">
    <location>
        <begin position="55"/>
        <end position="178"/>
    </location>
</feature>
<dbReference type="eggNOG" id="COG0596">
    <property type="taxonomic scope" value="Bacteria"/>
</dbReference>
<dbReference type="PATRIC" id="fig|937777.3.peg.1721"/>
<keyword evidence="4" id="KW-1185">Reference proteome</keyword>
<evidence type="ECO:0000256" key="1">
    <source>
        <dbReference type="SAM" id="SignalP"/>
    </source>
</evidence>
<dbReference type="SUPFAM" id="SSF53474">
    <property type="entry name" value="alpha/beta-Hydrolases"/>
    <property type="match status" value="1"/>
</dbReference>
<gene>
    <name evidence="3" type="ordered locus">Deipe_1720</name>
</gene>
<organism evidence="3 4">
    <name type="scientific">Deinococcus peraridilitoris (strain DSM 19664 / LMG 22246 / CIP 109416 / KR-200)</name>
    <dbReference type="NCBI Taxonomy" id="937777"/>
    <lineage>
        <taxon>Bacteria</taxon>
        <taxon>Thermotogati</taxon>
        <taxon>Deinococcota</taxon>
        <taxon>Deinococci</taxon>
        <taxon>Deinococcales</taxon>
        <taxon>Deinococcaceae</taxon>
        <taxon>Deinococcus</taxon>
    </lineage>
</organism>
<dbReference type="OrthoDB" id="59888at2"/>
<dbReference type="AlphaFoldDB" id="L0A078"/>
<sequence length="300" mass="32675">MNRRMLNVLLSVTLTLLLTAPAAAVRSAGHVEGWYDVGGYRLWITCAGPHTQNAAVILAGGLTRGSATWDTVFPALTRTSRACVYDRSGVNLSDQGPLQANGYAGGVRELRALLGRVNERGPYVLVGLEYGAEIMRYYAQQHPQEVAGMVLIDGGVLRRELLARYRAALPQMQANEPLVVTHLRRDVRGHDPGFPSTEDEFNRLPFQGVLGGKPLAVVTAGRSEWTETAKAYGGRQDLAKLETARRRAYRALLGMSSNAKHVIAPHRTAGLVGWPQEDLRLTLSVIRAVLDSARSGTNLK</sequence>
<dbReference type="HOGENOM" id="CLU_926596_0_0_0"/>
<feature type="signal peptide" evidence="1">
    <location>
        <begin position="1"/>
        <end position="24"/>
    </location>
</feature>
<feature type="chain" id="PRO_5003938923" evidence="1">
    <location>
        <begin position="25"/>
        <end position="300"/>
    </location>
</feature>
<keyword evidence="3" id="KW-0808">Transferase</keyword>
<protein>
    <submittedName>
        <fullName evidence="3">Putative hydrolase or acyltransferase of alpha/beta superfamily</fullName>
    </submittedName>
</protein>
<dbReference type="Proteomes" id="UP000010467">
    <property type="component" value="Chromosome"/>
</dbReference>
<reference evidence="4" key="1">
    <citation type="submission" date="2012-03" db="EMBL/GenBank/DDBJ databases">
        <title>Complete sequence of chromosome of Deinococcus peraridilitoris DSM 19664.</title>
        <authorList>
            <person name="Lucas S."/>
            <person name="Copeland A."/>
            <person name="Lapidus A."/>
            <person name="Glavina del Rio T."/>
            <person name="Dalin E."/>
            <person name="Tice H."/>
            <person name="Bruce D."/>
            <person name="Goodwin L."/>
            <person name="Pitluck S."/>
            <person name="Peters L."/>
            <person name="Mikhailova N."/>
            <person name="Lu M."/>
            <person name="Kyrpides N."/>
            <person name="Mavromatis K."/>
            <person name="Ivanova N."/>
            <person name="Brettin T."/>
            <person name="Detter J.C."/>
            <person name="Han C."/>
            <person name="Larimer F."/>
            <person name="Land M."/>
            <person name="Hauser L."/>
            <person name="Markowitz V."/>
            <person name="Cheng J.-F."/>
            <person name="Hugenholtz P."/>
            <person name="Woyke T."/>
            <person name="Wu D."/>
            <person name="Pukall R."/>
            <person name="Steenblock K."/>
            <person name="Brambilla E."/>
            <person name="Klenk H.-P."/>
            <person name="Eisen J.A."/>
        </authorList>
    </citation>
    <scope>NUCLEOTIDE SEQUENCE [LARGE SCALE GENOMIC DNA]</scope>
    <source>
        <strain evidence="4">DSM 19664 / LMG 22246 / CIP 109416 / KR-200</strain>
    </source>
</reference>
<dbReference type="GO" id="GO:0016746">
    <property type="term" value="F:acyltransferase activity"/>
    <property type="evidence" value="ECO:0007669"/>
    <property type="project" value="UniProtKB-KW"/>
</dbReference>
<dbReference type="KEGG" id="dpd:Deipe_1720"/>
<dbReference type="EMBL" id="CP003382">
    <property type="protein sequence ID" value="AFZ67241.1"/>
    <property type="molecule type" value="Genomic_DNA"/>
</dbReference>
<keyword evidence="3" id="KW-0012">Acyltransferase</keyword>
<dbReference type="InterPro" id="IPR000073">
    <property type="entry name" value="AB_hydrolase_1"/>
</dbReference>
<dbReference type="RefSeq" id="WP_015235546.1">
    <property type="nucleotide sequence ID" value="NC_019793.1"/>
</dbReference>
<dbReference type="InterPro" id="IPR052370">
    <property type="entry name" value="Meta-cleavage_hydrolase"/>
</dbReference>
<dbReference type="Pfam" id="PF00561">
    <property type="entry name" value="Abhydrolase_1"/>
    <property type="match status" value="1"/>
</dbReference>
<keyword evidence="1" id="KW-0732">Signal</keyword>
<keyword evidence="3" id="KW-0378">Hydrolase</keyword>
<dbReference type="Gene3D" id="3.40.50.1820">
    <property type="entry name" value="alpha/beta hydrolase"/>
    <property type="match status" value="1"/>
</dbReference>
<evidence type="ECO:0000259" key="2">
    <source>
        <dbReference type="Pfam" id="PF00561"/>
    </source>
</evidence>
<accession>L0A078</accession>
<proteinExistence type="predicted"/>
<dbReference type="STRING" id="937777.Deipe_1720"/>
<dbReference type="PANTHER" id="PTHR43139:SF52">
    <property type="entry name" value="SI:DKEY-122A22.2"/>
    <property type="match status" value="1"/>
</dbReference>
<name>L0A078_DEIPD</name>
<evidence type="ECO:0000313" key="3">
    <source>
        <dbReference type="EMBL" id="AFZ67241.1"/>
    </source>
</evidence>
<evidence type="ECO:0000313" key="4">
    <source>
        <dbReference type="Proteomes" id="UP000010467"/>
    </source>
</evidence>
<dbReference type="PANTHER" id="PTHR43139">
    <property type="entry name" value="SI:DKEY-122A22.2"/>
    <property type="match status" value="1"/>
</dbReference>